<comment type="caution">
    <text evidence="3">The sequence shown here is derived from an EMBL/GenBank/DDBJ whole genome shotgun (WGS) entry which is preliminary data.</text>
</comment>
<reference evidence="3 4" key="1">
    <citation type="submission" date="2018-05" db="EMBL/GenBank/DDBJ databases">
        <title>Draft genome sequence of Scytalidium lignicola DSM 105466, a ubiquitous saprotrophic fungus.</title>
        <authorList>
            <person name="Buettner E."/>
            <person name="Gebauer A.M."/>
            <person name="Hofrichter M."/>
            <person name="Liers C."/>
            <person name="Kellner H."/>
        </authorList>
    </citation>
    <scope>NUCLEOTIDE SEQUENCE [LARGE SCALE GENOMIC DNA]</scope>
    <source>
        <strain evidence="3 4">DSM 105466</strain>
    </source>
</reference>
<accession>A0A3E2HL78</accession>
<dbReference type="OrthoDB" id="10352637at2759"/>
<feature type="transmembrane region" description="Helical" evidence="1">
    <location>
        <begin position="259"/>
        <end position="278"/>
    </location>
</feature>
<dbReference type="Proteomes" id="UP000258309">
    <property type="component" value="Unassembled WGS sequence"/>
</dbReference>
<gene>
    <name evidence="3" type="ORF">B7463_g2390</name>
</gene>
<feature type="non-terminal residue" evidence="3">
    <location>
        <position position="1"/>
    </location>
</feature>
<feature type="transmembrane region" description="Helical" evidence="1">
    <location>
        <begin position="225"/>
        <end position="247"/>
    </location>
</feature>
<keyword evidence="1" id="KW-0812">Transmembrane</keyword>
<sequence length="387" mass="42330">MVRYLPIATWFLALFTAPTLILLTLCGTISDGNTGAFSNKDHHFLQWIPIWSLTVTITSADNSTNPPTPALPFYPVANWTCHLYMNSICNYHPARSPFHPSYFTCGIGAGKDLSLRDRLRDDEGEVFLRWSRTYDPSATPISAAVASSSTTSQPWSWIGARQASATVTGTASASVETETNVVVLTTTAPNPVTLTSSPTNSNPMPLVTDIPYVASSHLGIARISYIVPFIFYIMATVNALVLCVTLLGTFRGYNRRSLLNFSIAGGCFIALLFGNSILTGATRNAIHKLTTGTSALYVPSSTIAMNSTFLGLSWGTTAAMFVATIMMAWEWNVERFTPPGPNVIDEGWKPRGIGWFSRTPRWNELTSIERGPEISDDRQGEEMTQMT</sequence>
<organism evidence="3 4">
    <name type="scientific">Scytalidium lignicola</name>
    <name type="common">Hyphomycete</name>
    <dbReference type="NCBI Taxonomy" id="5539"/>
    <lineage>
        <taxon>Eukaryota</taxon>
        <taxon>Fungi</taxon>
        <taxon>Dikarya</taxon>
        <taxon>Ascomycota</taxon>
        <taxon>Pezizomycotina</taxon>
        <taxon>Leotiomycetes</taxon>
        <taxon>Leotiomycetes incertae sedis</taxon>
        <taxon>Scytalidium</taxon>
    </lineage>
</organism>
<feature type="transmembrane region" description="Helical" evidence="1">
    <location>
        <begin position="309"/>
        <end position="329"/>
    </location>
</feature>
<evidence type="ECO:0000313" key="3">
    <source>
        <dbReference type="EMBL" id="RFU33993.1"/>
    </source>
</evidence>
<name>A0A3E2HL78_SCYLI</name>
<dbReference type="AlphaFoldDB" id="A0A3E2HL78"/>
<evidence type="ECO:0000256" key="1">
    <source>
        <dbReference type="SAM" id="Phobius"/>
    </source>
</evidence>
<keyword evidence="4" id="KW-1185">Reference proteome</keyword>
<evidence type="ECO:0000313" key="4">
    <source>
        <dbReference type="Proteomes" id="UP000258309"/>
    </source>
</evidence>
<feature type="chain" id="PRO_5017783887" evidence="2">
    <location>
        <begin position="27"/>
        <end position="387"/>
    </location>
</feature>
<feature type="non-terminal residue" evidence="3">
    <location>
        <position position="387"/>
    </location>
</feature>
<dbReference type="EMBL" id="NCSJ02000027">
    <property type="protein sequence ID" value="RFU33993.1"/>
    <property type="molecule type" value="Genomic_DNA"/>
</dbReference>
<keyword evidence="1" id="KW-1133">Transmembrane helix</keyword>
<protein>
    <submittedName>
        <fullName evidence="3">Uncharacterized protein</fullName>
    </submittedName>
</protein>
<feature type="signal peptide" evidence="2">
    <location>
        <begin position="1"/>
        <end position="26"/>
    </location>
</feature>
<keyword evidence="1" id="KW-0472">Membrane</keyword>
<keyword evidence="2" id="KW-0732">Signal</keyword>
<proteinExistence type="predicted"/>
<evidence type="ECO:0000256" key="2">
    <source>
        <dbReference type="SAM" id="SignalP"/>
    </source>
</evidence>